<evidence type="ECO:0000313" key="2">
    <source>
        <dbReference type="Proteomes" id="UP000518887"/>
    </source>
</evidence>
<comment type="caution">
    <text evidence="1">The sequence shown here is derived from an EMBL/GenBank/DDBJ whole genome shotgun (WGS) entry which is preliminary data.</text>
</comment>
<dbReference type="Gene3D" id="3.40.50.300">
    <property type="entry name" value="P-loop containing nucleotide triphosphate hydrolases"/>
    <property type="match status" value="1"/>
</dbReference>
<protein>
    <submittedName>
        <fullName evidence="1">Putative transcriptional regulator</fullName>
    </submittedName>
</protein>
<accession>A0A7W8G7G1</accession>
<proteinExistence type="predicted"/>
<sequence>MAKNNPFTLSFGKSPNEIISRYEFVNDIIDTFQSENPISNAYLIEGLRGTGKTVLMTTIEKELEKENDWIIVDLNSTQDLLTDFAMRLVDSCKNFSDIFKKGFNLSIAGFGIGLNGENQSRDSVSIICEILESLRKKNKKVLITIDEVMNGENMRHFASEFQILLRKDFSVFLLMTGLYENIYSIQNDPALTFLLRTPKIKLEPLSLAQITKTYQKVFETDLDMSKKLAKTTKGYAFAFQALGLLYFDYKDSLSLEKILLKFDDLLDDFVYRKIWQGLSEQDKNVILAITDSKTQVSEVCKKLNMTSSTFSKYRQRLLEKGIIQAPQHGYVEIVLPRFAEVSKYYVE</sequence>
<name>A0A7W8G7G1_9SPIR</name>
<keyword evidence="2" id="KW-1185">Reference proteome</keyword>
<dbReference type="InterPro" id="IPR027417">
    <property type="entry name" value="P-loop_NTPase"/>
</dbReference>
<dbReference type="EMBL" id="JACHFQ010000001">
    <property type="protein sequence ID" value="MBB5225134.1"/>
    <property type="molecule type" value="Genomic_DNA"/>
</dbReference>
<organism evidence="1 2">
    <name type="scientific">Treponema ruminis</name>
    <dbReference type="NCBI Taxonomy" id="744515"/>
    <lineage>
        <taxon>Bacteria</taxon>
        <taxon>Pseudomonadati</taxon>
        <taxon>Spirochaetota</taxon>
        <taxon>Spirochaetia</taxon>
        <taxon>Spirochaetales</taxon>
        <taxon>Treponemataceae</taxon>
        <taxon>Treponema</taxon>
    </lineage>
</organism>
<reference evidence="1 2" key="1">
    <citation type="submission" date="2020-08" db="EMBL/GenBank/DDBJ databases">
        <title>Genomic Encyclopedia of Type Strains, Phase IV (KMG-IV): sequencing the most valuable type-strain genomes for metagenomic binning, comparative biology and taxonomic classification.</title>
        <authorList>
            <person name="Goeker M."/>
        </authorList>
    </citation>
    <scope>NUCLEOTIDE SEQUENCE [LARGE SCALE GENOMIC DNA]</scope>
    <source>
        <strain evidence="1 2">DSM 103462</strain>
    </source>
</reference>
<dbReference type="AlphaFoldDB" id="A0A7W8G7G1"/>
<evidence type="ECO:0000313" key="1">
    <source>
        <dbReference type="EMBL" id="MBB5225134.1"/>
    </source>
</evidence>
<gene>
    <name evidence="1" type="ORF">HNP76_000474</name>
</gene>
<dbReference type="RefSeq" id="WP_184657083.1">
    <property type="nucleotide sequence ID" value="NZ_CP031518.1"/>
</dbReference>
<dbReference type="Proteomes" id="UP000518887">
    <property type="component" value="Unassembled WGS sequence"/>
</dbReference>
<dbReference type="SUPFAM" id="SSF52540">
    <property type="entry name" value="P-loop containing nucleoside triphosphate hydrolases"/>
    <property type="match status" value="1"/>
</dbReference>